<keyword evidence="4 6" id="KW-0067">ATP-binding</keyword>
<dbReference type="PANTHER" id="PTHR42734:SF17">
    <property type="entry name" value="METAL TRANSPORT SYSTEM ATP-BINDING PROTEIN TM_0124-RELATED"/>
    <property type="match status" value="1"/>
</dbReference>
<name>A0A485M3X3_9ZZZZ</name>
<dbReference type="Gene3D" id="3.40.50.300">
    <property type="entry name" value="P-loop containing nucleotide triphosphate hydrolases"/>
    <property type="match status" value="1"/>
</dbReference>
<protein>
    <submittedName>
        <fullName evidence="6">High-affinity zinc uptake system ATP-binding protein ZnuC</fullName>
        <ecNumber evidence="6">3.6.3.-</ecNumber>
    </submittedName>
</protein>
<dbReference type="InterPro" id="IPR027417">
    <property type="entry name" value="P-loop_NTPase"/>
</dbReference>
<dbReference type="AlphaFoldDB" id="A0A485M3X3"/>
<evidence type="ECO:0000256" key="3">
    <source>
        <dbReference type="ARBA" id="ARBA00022741"/>
    </source>
</evidence>
<dbReference type="InterPro" id="IPR003593">
    <property type="entry name" value="AAA+_ATPase"/>
</dbReference>
<evidence type="ECO:0000313" key="6">
    <source>
        <dbReference type="EMBL" id="VFU17930.1"/>
    </source>
</evidence>
<dbReference type="SUPFAM" id="SSF52540">
    <property type="entry name" value="P-loop containing nucleoside triphosphate hydrolases"/>
    <property type="match status" value="1"/>
</dbReference>
<dbReference type="GO" id="GO:0005524">
    <property type="term" value="F:ATP binding"/>
    <property type="evidence" value="ECO:0007669"/>
    <property type="project" value="UniProtKB-KW"/>
</dbReference>
<dbReference type="CDD" id="cd03235">
    <property type="entry name" value="ABC_Metallic_Cations"/>
    <property type="match status" value="1"/>
</dbReference>
<dbReference type="PROSITE" id="PS50893">
    <property type="entry name" value="ABC_TRANSPORTER_2"/>
    <property type="match status" value="1"/>
</dbReference>
<dbReference type="EC" id="3.6.3.-" evidence="6"/>
<evidence type="ECO:0000259" key="5">
    <source>
        <dbReference type="PROSITE" id="PS50893"/>
    </source>
</evidence>
<feature type="domain" description="ABC transporter" evidence="5">
    <location>
        <begin position="11"/>
        <end position="242"/>
    </location>
</feature>
<dbReference type="InterPro" id="IPR017871">
    <property type="entry name" value="ABC_transporter-like_CS"/>
</dbReference>
<dbReference type="PROSITE" id="PS00211">
    <property type="entry name" value="ABC_TRANSPORTER_1"/>
    <property type="match status" value="1"/>
</dbReference>
<comment type="similarity">
    <text evidence="1">Belongs to the ABC transporter superfamily.</text>
</comment>
<keyword evidence="2" id="KW-0813">Transport</keyword>
<dbReference type="InterPro" id="IPR050153">
    <property type="entry name" value="Metal_Ion_Import_ABC"/>
</dbReference>
<evidence type="ECO:0000256" key="1">
    <source>
        <dbReference type="ARBA" id="ARBA00005417"/>
    </source>
</evidence>
<dbReference type="GO" id="GO:0016887">
    <property type="term" value="F:ATP hydrolysis activity"/>
    <property type="evidence" value="ECO:0007669"/>
    <property type="project" value="InterPro"/>
</dbReference>
<evidence type="ECO:0000256" key="4">
    <source>
        <dbReference type="ARBA" id="ARBA00022840"/>
    </source>
</evidence>
<dbReference type="Pfam" id="PF00005">
    <property type="entry name" value="ABC_tran"/>
    <property type="match status" value="1"/>
</dbReference>
<gene>
    <name evidence="6" type="primary">znuC</name>
    <name evidence="6" type="ORF">SCFA_750002</name>
</gene>
<dbReference type="FunFam" id="3.40.50.300:FF:000134">
    <property type="entry name" value="Iron-enterobactin ABC transporter ATP-binding protein"/>
    <property type="match status" value="1"/>
</dbReference>
<dbReference type="InterPro" id="IPR003439">
    <property type="entry name" value="ABC_transporter-like_ATP-bd"/>
</dbReference>
<keyword evidence="6" id="KW-0378">Hydrolase</keyword>
<proteinExistence type="inferred from homology"/>
<dbReference type="SMART" id="SM00382">
    <property type="entry name" value="AAA"/>
    <property type="match status" value="1"/>
</dbReference>
<sequence length="255" mass="28514">MSENRYSEPVVELKHVSFAYHGTPVLEDVNLTVEHRDFLSVVGPNGGGKTTILKLILGLIKPAAGTVRLFGASPEKTRHRIGYMPQYTSLDPLFPVSVLDVVLMGRLRKGMNLWGYSKSDRLCAEEALDKVEMAHLRERPFFQLSGGQFQRVLLARALVSDPDLLLLDEPTSNVDAAIETGLYELLHRLNEKLTIILVTHDLGFVSHYVDKVACVNRRLLTHPTCEITGEMISAVYGSHVHMIRHDAKERDGVFS</sequence>
<organism evidence="6">
    <name type="scientific">anaerobic digester metagenome</name>
    <dbReference type="NCBI Taxonomy" id="1263854"/>
    <lineage>
        <taxon>unclassified sequences</taxon>
        <taxon>metagenomes</taxon>
        <taxon>ecological metagenomes</taxon>
    </lineage>
</organism>
<dbReference type="PANTHER" id="PTHR42734">
    <property type="entry name" value="METAL TRANSPORT SYSTEM ATP-BINDING PROTEIN TM_0124-RELATED"/>
    <property type="match status" value="1"/>
</dbReference>
<dbReference type="EMBL" id="CAADRM010000142">
    <property type="protein sequence ID" value="VFU17930.1"/>
    <property type="molecule type" value="Genomic_DNA"/>
</dbReference>
<reference evidence="6" key="1">
    <citation type="submission" date="2019-03" db="EMBL/GenBank/DDBJ databases">
        <authorList>
            <person name="Hao L."/>
        </authorList>
    </citation>
    <scope>NUCLEOTIDE SEQUENCE</scope>
</reference>
<keyword evidence="3" id="KW-0547">Nucleotide-binding</keyword>
<evidence type="ECO:0000256" key="2">
    <source>
        <dbReference type="ARBA" id="ARBA00022448"/>
    </source>
</evidence>
<accession>A0A485M3X3</accession>